<evidence type="ECO:0000313" key="1">
    <source>
        <dbReference type="EMBL" id="QJA43363.1"/>
    </source>
</evidence>
<accession>A0A6H1Z643</accession>
<dbReference type="AlphaFoldDB" id="A0A6H1Z643"/>
<reference evidence="1" key="1">
    <citation type="submission" date="2020-03" db="EMBL/GenBank/DDBJ databases">
        <title>The deep terrestrial virosphere.</title>
        <authorList>
            <person name="Holmfeldt K."/>
            <person name="Nilsson E."/>
            <person name="Simone D."/>
            <person name="Lopez-Fernandez M."/>
            <person name="Wu X."/>
            <person name="de Brujin I."/>
            <person name="Lundin D."/>
            <person name="Andersson A."/>
            <person name="Bertilsson S."/>
            <person name="Dopson M."/>
        </authorList>
    </citation>
    <scope>NUCLEOTIDE SEQUENCE</scope>
    <source>
        <strain evidence="1">MM171A00097</strain>
        <strain evidence="2">MM171B00585</strain>
    </source>
</reference>
<dbReference type="EMBL" id="MT143856">
    <property type="protein sequence ID" value="QJB03680.1"/>
    <property type="molecule type" value="Genomic_DNA"/>
</dbReference>
<evidence type="ECO:0000313" key="2">
    <source>
        <dbReference type="EMBL" id="QJB03680.1"/>
    </source>
</evidence>
<gene>
    <name evidence="1" type="ORF">MM171A00097_0010</name>
    <name evidence="2" type="ORF">MM171B00585_0008</name>
</gene>
<organism evidence="1">
    <name type="scientific">viral metagenome</name>
    <dbReference type="NCBI Taxonomy" id="1070528"/>
    <lineage>
        <taxon>unclassified sequences</taxon>
        <taxon>metagenomes</taxon>
        <taxon>organismal metagenomes</taxon>
    </lineage>
</organism>
<proteinExistence type="predicted"/>
<sequence length="330" mass="38448">MPQYPHVPKRREPLYPHVPRGQLVPQTVQEDAAFQWDNSLFVEKHHVLLGIGEPQTYHDVSFRKLPDSVQQKVSDYYQRVSTGGYYYMGGWKPGDHAIYSDFGLRSLYIVQVLPWPVNIEEQITVGAFGGIEWKDPEERKGGSVRAKTVDTTLAGWDTGGRVEPWNEVGTEHYYNYTNLYHNINDLVRQQGYTYPHVQQRIMRDMRAHPGWEVLKEYGLLNPEEESKRREKQRMTLRERAEYLLENDLRQKASLDEINFIITMLPHREGIPSVGNQVRQDLRDLPLFEAIAEWVKPGAGALADVDTHLANVAEAMIERYEYQYHLQTVRR</sequence>
<protein>
    <submittedName>
        <fullName evidence="1">Uncharacterized protein</fullName>
    </submittedName>
</protein>
<dbReference type="EMBL" id="MT143710">
    <property type="protein sequence ID" value="QJA43363.1"/>
    <property type="molecule type" value="Genomic_DNA"/>
</dbReference>
<name>A0A6H1Z643_9ZZZZ</name>